<keyword evidence="1" id="KW-0812">Transmembrane</keyword>
<evidence type="ECO:0000256" key="1">
    <source>
        <dbReference type="SAM" id="Phobius"/>
    </source>
</evidence>
<sequence length="144" mass="16149">MEPDSLTPPKRSMLDIGFMIFLRLVALACLVFGIQYWGLLTGYLLDGRARFDLLNLPWRVAGSALAVLFPVAALGLWLTVSWGPVVWLIAAGGQLVMYTVWPEIFGTNWLIVALNGAIMAVFAVLRTLLFLRRRRMRQVRSDSP</sequence>
<accession>A0A7W6J660</accession>
<evidence type="ECO:0000313" key="3">
    <source>
        <dbReference type="Proteomes" id="UP000528286"/>
    </source>
</evidence>
<protein>
    <recommendedName>
        <fullName evidence="4">Integral membrane protein</fullName>
    </recommendedName>
</protein>
<dbReference type="AlphaFoldDB" id="A0A7W6J660"/>
<dbReference type="EMBL" id="JACIEZ010000005">
    <property type="protein sequence ID" value="MBB4065503.1"/>
    <property type="molecule type" value="Genomic_DNA"/>
</dbReference>
<proteinExistence type="predicted"/>
<feature type="transmembrane region" description="Helical" evidence="1">
    <location>
        <begin position="58"/>
        <end position="78"/>
    </location>
</feature>
<name>A0A7W6J660_9HYPH</name>
<gene>
    <name evidence="2" type="ORF">GGR23_002710</name>
</gene>
<evidence type="ECO:0000313" key="2">
    <source>
        <dbReference type="EMBL" id="MBB4065503.1"/>
    </source>
</evidence>
<comment type="caution">
    <text evidence="2">The sequence shown here is derived from an EMBL/GenBank/DDBJ whole genome shotgun (WGS) entry which is preliminary data.</text>
</comment>
<keyword evidence="1" id="KW-1133">Transmembrane helix</keyword>
<reference evidence="2 3" key="1">
    <citation type="submission" date="2020-08" db="EMBL/GenBank/DDBJ databases">
        <title>Genomic Encyclopedia of Type Strains, Phase IV (KMG-IV): sequencing the most valuable type-strain genomes for metagenomic binning, comparative biology and taxonomic classification.</title>
        <authorList>
            <person name="Goeker M."/>
        </authorList>
    </citation>
    <scope>NUCLEOTIDE SEQUENCE [LARGE SCALE GENOMIC DNA]</scope>
    <source>
        <strain evidence="2 3">DSM 29853</strain>
    </source>
</reference>
<dbReference type="InterPro" id="IPR046161">
    <property type="entry name" value="DUF6163"/>
</dbReference>
<feature type="transmembrane region" description="Helical" evidence="1">
    <location>
        <begin position="85"/>
        <end position="101"/>
    </location>
</feature>
<organism evidence="2 3">
    <name type="scientific">Gellertiella hungarica</name>
    <dbReference type="NCBI Taxonomy" id="1572859"/>
    <lineage>
        <taxon>Bacteria</taxon>
        <taxon>Pseudomonadati</taxon>
        <taxon>Pseudomonadota</taxon>
        <taxon>Alphaproteobacteria</taxon>
        <taxon>Hyphomicrobiales</taxon>
        <taxon>Rhizobiaceae</taxon>
        <taxon>Gellertiella</taxon>
    </lineage>
</organism>
<keyword evidence="1" id="KW-0472">Membrane</keyword>
<keyword evidence="3" id="KW-1185">Reference proteome</keyword>
<feature type="transmembrane region" description="Helical" evidence="1">
    <location>
        <begin position="20"/>
        <end position="38"/>
    </location>
</feature>
<dbReference type="Pfam" id="PF19660">
    <property type="entry name" value="DUF6163"/>
    <property type="match status" value="1"/>
</dbReference>
<feature type="transmembrane region" description="Helical" evidence="1">
    <location>
        <begin position="107"/>
        <end position="131"/>
    </location>
</feature>
<evidence type="ECO:0008006" key="4">
    <source>
        <dbReference type="Google" id="ProtNLM"/>
    </source>
</evidence>
<dbReference type="Proteomes" id="UP000528286">
    <property type="component" value="Unassembled WGS sequence"/>
</dbReference>
<dbReference type="RefSeq" id="WP_183366802.1">
    <property type="nucleotide sequence ID" value="NZ_JACIEZ010000005.1"/>
</dbReference>